<name>A0ABD0L4Q3_9CAEN</name>
<evidence type="ECO:0000313" key="2">
    <source>
        <dbReference type="Proteomes" id="UP001519460"/>
    </source>
</evidence>
<dbReference type="Proteomes" id="UP001519460">
    <property type="component" value="Unassembled WGS sequence"/>
</dbReference>
<reference evidence="1 2" key="1">
    <citation type="journal article" date="2023" name="Sci. Data">
        <title>Genome assembly of the Korean intertidal mud-creeper Batillaria attramentaria.</title>
        <authorList>
            <person name="Patra A.K."/>
            <person name="Ho P.T."/>
            <person name="Jun S."/>
            <person name="Lee S.J."/>
            <person name="Kim Y."/>
            <person name="Won Y.J."/>
        </authorList>
    </citation>
    <scope>NUCLEOTIDE SEQUENCE [LARGE SCALE GENOMIC DNA]</scope>
    <source>
        <strain evidence="1">Wonlab-2016</strain>
    </source>
</reference>
<proteinExistence type="predicted"/>
<protein>
    <submittedName>
        <fullName evidence="1">Uncharacterized protein</fullName>
    </submittedName>
</protein>
<dbReference type="AlphaFoldDB" id="A0ABD0L4Q3"/>
<dbReference type="EMBL" id="JACVVK020000083">
    <property type="protein sequence ID" value="KAK7494389.1"/>
    <property type="molecule type" value="Genomic_DNA"/>
</dbReference>
<evidence type="ECO:0000313" key="1">
    <source>
        <dbReference type="EMBL" id="KAK7494389.1"/>
    </source>
</evidence>
<gene>
    <name evidence="1" type="ORF">BaRGS_00014281</name>
</gene>
<organism evidence="1 2">
    <name type="scientific">Batillaria attramentaria</name>
    <dbReference type="NCBI Taxonomy" id="370345"/>
    <lineage>
        <taxon>Eukaryota</taxon>
        <taxon>Metazoa</taxon>
        <taxon>Spiralia</taxon>
        <taxon>Lophotrochozoa</taxon>
        <taxon>Mollusca</taxon>
        <taxon>Gastropoda</taxon>
        <taxon>Caenogastropoda</taxon>
        <taxon>Sorbeoconcha</taxon>
        <taxon>Cerithioidea</taxon>
        <taxon>Batillariidae</taxon>
        <taxon>Batillaria</taxon>
    </lineage>
</organism>
<accession>A0ABD0L4Q3</accession>
<sequence length="78" mass="8713">MIIGYREGIDSLLLYHHLPYLTPSPPSRASEALSGTPHPVYCDRIMAKDSHLRERFSDDQILPWSPPIVVDTVAGKAL</sequence>
<comment type="caution">
    <text evidence="1">The sequence shown here is derived from an EMBL/GenBank/DDBJ whole genome shotgun (WGS) entry which is preliminary data.</text>
</comment>
<keyword evidence="2" id="KW-1185">Reference proteome</keyword>